<sequence>MYNIMLIYMYAAMSLIVSPFSSRTVEINYNRMLPRYIVTTGGTIDIVNNRYENSISMRAREIVSAMERERATKFYNIVKRNSQDKINEFLFLVNKKTKVYIHLDQLIPDTDIYHIGITFKMASSQVRYDMMGSEIWGLSVAITRGLRNKKELHSTTFLWEYTDKTLEEVLEFEKKMKHKYILGVNDCRHYVRSMTTWVCEKPTPIWSLDKLVHKMRDMEL</sequence>
<evidence type="ECO:0000313" key="2">
    <source>
        <dbReference type="Proteomes" id="UP000204225"/>
    </source>
</evidence>
<reference evidence="1 2" key="1">
    <citation type="journal article" date="2013" name="Proc. Natl. Acad. Sci. U.S.A.">
        <title>Genome of Phaeocystis globosa virus PgV-16T highlights the common ancestry of the largest known DNA viruses infecting eukaryotes.</title>
        <authorList>
            <person name="Santini S."/>
            <person name="Jeudy S."/>
            <person name="Bartoli J."/>
            <person name="Poirot O."/>
            <person name="Lescot M."/>
            <person name="Abergel C."/>
            <person name="Barbe V."/>
            <person name="Wommack K.E."/>
            <person name="Noordeloos A.A."/>
            <person name="Brussaard C.P."/>
            <person name="Claverie J.M."/>
        </authorList>
    </citation>
    <scope>NUCLEOTIDE SEQUENCE [LARGE SCALE GENOMIC DNA]</scope>
    <source>
        <strain evidence="1 2">16T</strain>
    </source>
</reference>
<name>A0AC59EWH6_9VIRU</name>
<evidence type="ECO:0000313" key="1">
    <source>
        <dbReference type="EMBL" id="AGM15315.1"/>
    </source>
</evidence>
<dbReference type="Proteomes" id="UP000204225">
    <property type="component" value="Segment"/>
</dbReference>
<gene>
    <name evidence="1" type="ORF">PGCG_00003</name>
</gene>
<protein>
    <submittedName>
        <fullName evidence="1">Uncharacterized protein</fullName>
    </submittedName>
</protein>
<accession>A0AC59EWH6</accession>
<keyword evidence="2" id="KW-1185">Reference proteome</keyword>
<organism evidence="1 2">
    <name type="scientific">Phaeocystis globosa virus PgV-16T</name>
    <dbReference type="NCBI Taxonomy" id="3071227"/>
    <lineage>
        <taxon>Viruses</taxon>
        <taxon>Varidnaviria</taxon>
        <taxon>Bamfordvirae</taxon>
        <taxon>Nucleocytoviricota</taxon>
        <taxon>Megaviricetes</taxon>
        <taxon>Imitervirales</taxon>
        <taxon>Mesomimiviridae</taxon>
        <taxon>Tethysvirus</taxon>
        <taxon>Tethysvirus hollandense</taxon>
    </lineage>
</organism>
<proteinExistence type="predicted"/>
<dbReference type="EMBL" id="KC662249">
    <property type="protein sequence ID" value="AGM15315.1"/>
    <property type="molecule type" value="Genomic_DNA"/>
</dbReference>